<sequence length="305" mass="33459">MIKIYVLLLLVMLMWGLNVSALKILVDAIDPMLLTSFRIMTAGVAVLIACWFMGILRWPMKHEWLVIFGLSIFNVILHHIFIAVGFDMTTGVNASLILGLTPLVTMMMAVLLLRQRVSKVRVLGFFIGFAGVVVANVAGSGGFGGVSLGDFFVFLGILVQGFSFVMISKLKPTFDPRLATGYMMVFGSVFIFIISQGFGSNVSEITRLIDWKLALIFLFSAVLATAFGHMTYNFSITKVGPAESAIFINLNTLFAIVGSAIFLNEAVTLSHAFGFLLILIGVFFGTGALEYLLLKRKKRRESLAK</sequence>
<feature type="transmembrane region" description="Helical" evidence="7">
    <location>
        <begin position="269"/>
        <end position="293"/>
    </location>
</feature>
<feature type="domain" description="EamA" evidence="8">
    <location>
        <begin position="4"/>
        <end position="136"/>
    </location>
</feature>
<dbReference type="InterPro" id="IPR037185">
    <property type="entry name" value="EmrE-like"/>
</dbReference>
<protein>
    <submittedName>
        <fullName evidence="9">DMT family transporter</fullName>
    </submittedName>
</protein>
<evidence type="ECO:0000313" key="9">
    <source>
        <dbReference type="EMBL" id="MFD2639111.1"/>
    </source>
</evidence>
<feature type="transmembrane region" description="Helical" evidence="7">
    <location>
        <begin position="244"/>
        <end position="263"/>
    </location>
</feature>
<dbReference type="EMBL" id="JBHUMZ010000021">
    <property type="protein sequence ID" value="MFD2639111.1"/>
    <property type="molecule type" value="Genomic_DNA"/>
</dbReference>
<name>A0ABW5QB38_9BACI</name>
<gene>
    <name evidence="9" type="ORF">ACFSW4_09570</name>
</gene>
<feature type="transmembrane region" description="Helical" evidence="7">
    <location>
        <begin position="179"/>
        <end position="199"/>
    </location>
</feature>
<evidence type="ECO:0000256" key="6">
    <source>
        <dbReference type="ARBA" id="ARBA00023136"/>
    </source>
</evidence>
<feature type="transmembrane region" description="Helical" evidence="7">
    <location>
        <begin position="65"/>
        <end position="86"/>
    </location>
</feature>
<evidence type="ECO:0000256" key="4">
    <source>
        <dbReference type="ARBA" id="ARBA00022692"/>
    </source>
</evidence>
<organism evidence="9 10">
    <name type="scientific">Piscibacillus salipiscarius</name>
    <dbReference type="NCBI Taxonomy" id="299480"/>
    <lineage>
        <taxon>Bacteria</taxon>
        <taxon>Bacillati</taxon>
        <taxon>Bacillota</taxon>
        <taxon>Bacilli</taxon>
        <taxon>Bacillales</taxon>
        <taxon>Bacillaceae</taxon>
        <taxon>Piscibacillus</taxon>
    </lineage>
</organism>
<keyword evidence="3" id="KW-1003">Cell membrane</keyword>
<keyword evidence="4 7" id="KW-0812">Transmembrane</keyword>
<feature type="transmembrane region" description="Helical" evidence="7">
    <location>
        <begin position="92"/>
        <end position="113"/>
    </location>
</feature>
<dbReference type="PANTHER" id="PTHR32322">
    <property type="entry name" value="INNER MEMBRANE TRANSPORTER"/>
    <property type="match status" value="1"/>
</dbReference>
<feature type="domain" description="EamA" evidence="8">
    <location>
        <begin position="148"/>
        <end position="284"/>
    </location>
</feature>
<comment type="similarity">
    <text evidence="2">Belongs to the EamA transporter family.</text>
</comment>
<dbReference type="Proteomes" id="UP001597452">
    <property type="component" value="Unassembled WGS sequence"/>
</dbReference>
<proteinExistence type="inferred from homology"/>
<evidence type="ECO:0000259" key="8">
    <source>
        <dbReference type="Pfam" id="PF00892"/>
    </source>
</evidence>
<dbReference type="SUPFAM" id="SSF103481">
    <property type="entry name" value="Multidrug resistance efflux transporter EmrE"/>
    <property type="match status" value="2"/>
</dbReference>
<feature type="transmembrane region" description="Helical" evidence="7">
    <location>
        <begin position="37"/>
        <end position="58"/>
    </location>
</feature>
<feature type="transmembrane region" description="Helical" evidence="7">
    <location>
        <begin position="211"/>
        <end position="232"/>
    </location>
</feature>
<dbReference type="Pfam" id="PF00892">
    <property type="entry name" value="EamA"/>
    <property type="match status" value="2"/>
</dbReference>
<accession>A0ABW5QB38</accession>
<dbReference type="InterPro" id="IPR050638">
    <property type="entry name" value="AA-Vitamin_Transporters"/>
</dbReference>
<dbReference type="RefSeq" id="WP_377328912.1">
    <property type="nucleotide sequence ID" value="NZ_JBHUMZ010000021.1"/>
</dbReference>
<evidence type="ECO:0000256" key="2">
    <source>
        <dbReference type="ARBA" id="ARBA00007362"/>
    </source>
</evidence>
<feature type="transmembrane region" description="Helical" evidence="7">
    <location>
        <begin position="120"/>
        <end position="139"/>
    </location>
</feature>
<evidence type="ECO:0000256" key="3">
    <source>
        <dbReference type="ARBA" id="ARBA00022475"/>
    </source>
</evidence>
<keyword evidence="5 7" id="KW-1133">Transmembrane helix</keyword>
<keyword evidence="6 7" id="KW-0472">Membrane</keyword>
<comment type="caution">
    <text evidence="9">The sequence shown here is derived from an EMBL/GenBank/DDBJ whole genome shotgun (WGS) entry which is preliminary data.</text>
</comment>
<feature type="transmembrane region" description="Helical" evidence="7">
    <location>
        <begin position="151"/>
        <end position="167"/>
    </location>
</feature>
<evidence type="ECO:0000313" key="10">
    <source>
        <dbReference type="Proteomes" id="UP001597452"/>
    </source>
</evidence>
<comment type="subcellular location">
    <subcellularLocation>
        <location evidence="1">Cell membrane</location>
        <topology evidence="1">Multi-pass membrane protein</topology>
    </subcellularLocation>
</comment>
<keyword evidence="10" id="KW-1185">Reference proteome</keyword>
<dbReference type="PANTHER" id="PTHR32322:SF18">
    <property type="entry name" value="S-ADENOSYLMETHIONINE_S-ADENOSYLHOMOCYSTEINE TRANSPORTER"/>
    <property type="match status" value="1"/>
</dbReference>
<dbReference type="InterPro" id="IPR000620">
    <property type="entry name" value="EamA_dom"/>
</dbReference>
<reference evidence="10" key="1">
    <citation type="journal article" date="2019" name="Int. J. Syst. Evol. Microbiol.">
        <title>The Global Catalogue of Microorganisms (GCM) 10K type strain sequencing project: providing services to taxonomists for standard genome sequencing and annotation.</title>
        <authorList>
            <consortium name="The Broad Institute Genomics Platform"/>
            <consortium name="The Broad Institute Genome Sequencing Center for Infectious Disease"/>
            <person name="Wu L."/>
            <person name="Ma J."/>
        </authorList>
    </citation>
    <scope>NUCLEOTIDE SEQUENCE [LARGE SCALE GENOMIC DNA]</scope>
    <source>
        <strain evidence="10">TISTR 1571</strain>
    </source>
</reference>
<evidence type="ECO:0000256" key="5">
    <source>
        <dbReference type="ARBA" id="ARBA00022989"/>
    </source>
</evidence>
<evidence type="ECO:0000256" key="7">
    <source>
        <dbReference type="SAM" id="Phobius"/>
    </source>
</evidence>
<evidence type="ECO:0000256" key="1">
    <source>
        <dbReference type="ARBA" id="ARBA00004651"/>
    </source>
</evidence>